<organism evidence="1 2">
    <name type="scientific">Blattamonas nauphoetae</name>
    <dbReference type="NCBI Taxonomy" id="2049346"/>
    <lineage>
        <taxon>Eukaryota</taxon>
        <taxon>Metamonada</taxon>
        <taxon>Preaxostyla</taxon>
        <taxon>Oxymonadida</taxon>
        <taxon>Blattamonas</taxon>
    </lineage>
</organism>
<sequence length="312" mass="36094">MTEIDKEPDPCSSTAHSYLSSFELPVSMDCSPFLNWDKEQLKPVDEQAVVFRSLVATLRLQPALDDTLEVKAVILLEYVDPRTQTSTDAFVRSLASSSDDSDLIPHLIKSLNPQSLSFVDAVDIHTNLMNVVRFSLWLAAPSGLEDLEIEDANEQQADHETILKQVLVPSENYIWHLCNNRFSIIDRDQSSEFMFLLATLLQICPSYQPTMEFVLHMPVFLTIPSCLAFFEADRSIKYFMWNMNPIQQGWNKTRGEELQRWKTVQRMLRMEGIEEVMEQKLQNDQNEYDGRRIVARSIEWTNLQGMNLPQRR</sequence>
<evidence type="ECO:0000313" key="1">
    <source>
        <dbReference type="EMBL" id="KAK2954000.1"/>
    </source>
</evidence>
<dbReference type="Proteomes" id="UP001281761">
    <property type="component" value="Unassembled WGS sequence"/>
</dbReference>
<comment type="caution">
    <text evidence="1">The sequence shown here is derived from an EMBL/GenBank/DDBJ whole genome shotgun (WGS) entry which is preliminary data.</text>
</comment>
<dbReference type="EMBL" id="JARBJD010000084">
    <property type="protein sequence ID" value="KAK2954000.1"/>
    <property type="molecule type" value="Genomic_DNA"/>
</dbReference>
<evidence type="ECO:0000313" key="2">
    <source>
        <dbReference type="Proteomes" id="UP001281761"/>
    </source>
</evidence>
<name>A0ABQ9XRM0_9EUKA</name>
<keyword evidence="2" id="KW-1185">Reference proteome</keyword>
<protein>
    <submittedName>
        <fullName evidence="1">Uncharacterized protein</fullName>
    </submittedName>
</protein>
<accession>A0ABQ9XRM0</accession>
<gene>
    <name evidence="1" type="ORF">BLNAU_11102</name>
</gene>
<proteinExistence type="predicted"/>
<reference evidence="1 2" key="1">
    <citation type="journal article" date="2022" name="bioRxiv">
        <title>Genomics of Preaxostyla Flagellates Illuminates Evolutionary Transitions and the Path Towards Mitochondrial Loss.</title>
        <authorList>
            <person name="Novak L.V.F."/>
            <person name="Treitli S.C."/>
            <person name="Pyrih J."/>
            <person name="Halakuc P."/>
            <person name="Pipaliya S.V."/>
            <person name="Vacek V."/>
            <person name="Brzon O."/>
            <person name="Soukal P."/>
            <person name="Eme L."/>
            <person name="Dacks J.B."/>
            <person name="Karnkowska A."/>
            <person name="Elias M."/>
            <person name="Hampl V."/>
        </authorList>
    </citation>
    <scope>NUCLEOTIDE SEQUENCE [LARGE SCALE GENOMIC DNA]</scope>
    <source>
        <strain evidence="1">NAU3</strain>
        <tissue evidence="1">Gut</tissue>
    </source>
</reference>